<dbReference type="SMART" id="SM00849">
    <property type="entry name" value="Lactamase_B"/>
    <property type="match status" value="1"/>
</dbReference>
<evidence type="ECO:0000256" key="5">
    <source>
        <dbReference type="ARBA" id="ARBA00023136"/>
    </source>
</evidence>
<evidence type="ECO:0000259" key="8">
    <source>
        <dbReference type="SMART" id="SM00849"/>
    </source>
</evidence>
<dbReference type="InterPro" id="IPR052159">
    <property type="entry name" value="Competence_DNA_uptake"/>
</dbReference>
<evidence type="ECO:0000256" key="3">
    <source>
        <dbReference type="ARBA" id="ARBA00022692"/>
    </source>
</evidence>
<dbReference type="RefSeq" id="WP_418890255.1">
    <property type="nucleotide sequence ID" value="NZ_JBEUWX010000001.1"/>
</dbReference>
<keyword evidence="4 7" id="KW-1133">Transmembrane helix</keyword>
<dbReference type="NCBIfam" id="TIGR00360">
    <property type="entry name" value="ComEC_N-term"/>
    <property type="match status" value="1"/>
</dbReference>
<comment type="subcellular location">
    <subcellularLocation>
        <location evidence="1">Cell membrane</location>
        <topology evidence="1">Multi-pass membrane protein</topology>
    </subcellularLocation>
</comment>
<feature type="compositionally biased region" description="Basic and acidic residues" evidence="6">
    <location>
        <begin position="856"/>
        <end position="881"/>
    </location>
</feature>
<feature type="transmembrane region" description="Helical" evidence="7">
    <location>
        <begin position="508"/>
        <end position="541"/>
    </location>
</feature>
<dbReference type="PANTHER" id="PTHR30619:SF1">
    <property type="entry name" value="RECOMBINATION PROTEIN 2"/>
    <property type="match status" value="1"/>
</dbReference>
<feature type="domain" description="Metallo-beta-lactamase" evidence="8">
    <location>
        <begin position="705"/>
        <end position="883"/>
    </location>
</feature>
<reference evidence="10" key="1">
    <citation type="submission" date="2024-06" db="EMBL/GenBank/DDBJ databases">
        <title>Radixoralia hellwigii gen. nov., sp nov., isolated from a root canal in the human oral cavity.</title>
        <authorList>
            <person name="Bartsch S."/>
            <person name="Wittmer A."/>
            <person name="Schulz A.-K."/>
            <person name="Neumann-Schaal M."/>
            <person name="Wolf J."/>
            <person name="Gronow S."/>
            <person name="Tennert C."/>
            <person name="Haecker G."/>
            <person name="Cieplik F."/>
            <person name="Al-Ahmad A."/>
        </authorList>
    </citation>
    <scope>NUCLEOTIDE SEQUENCE [LARGE SCALE GENOMIC DNA]</scope>
    <source>
        <strain evidence="10">Wk13</strain>
    </source>
</reference>
<dbReference type="PANTHER" id="PTHR30619">
    <property type="entry name" value="DNA INTERNALIZATION/COMPETENCE PROTEIN COMEC/REC2"/>
    <property type="match status" value="1"/>
</dbReference>
<keyword evidence="10" id="KW-1185">Reference proteome</keyword>
<evidence type="ECO:0000313" key="9">
    <source>
        <dbReference type="EMBL" id="MFA9949102.1"/>
    </source>
</evidence>
<sequence length="991" mass="105911">MQFSKFAILSFAAGVLCLQMQAHLPSLAMILLLAGVAGTAVLAGVMSMRGKRASGQARLGEAPGKARRPFMPERMALLGVGFALLAFTLGFAWAGWRAHLRLADALPAEWEGRDVTLTGIVSALPHRFARGERFELTVESVQTLGAHVPKHLQLTWYDERSGRDARALGENRRQEGDGENSRRRDDNGAENPSAEAVRTARVHTVNSGAEQGEKPAVAPVAASLSATAAAADSGADSGADSDKDLGVNPVARSPISQTADVALAPPATTHRATDDASDPLGAVNPSASPARAAGGRLHPGERWRLTVRLRRPHGNANPQGFDYEAWLLERNIRALGAVRPDKRAGNSADSGVGGGNKRLDAFVVRPGYLVERLREAVRDRFVAALPDAPYRGVLVALAIGDQRAIPSAQWTLFNRTGVTHLVSISGLHVTMLAALFAGLVGWLWRRSECLMLRVPAPKAALLAGGLVACAYALLAGFEVPVQRTLYMLSVAVLALCSGRNFGSGRILLAALFVVLLIDPWAVLSIGFWLSFGAVAALLYAGGTRLRQPERPAGVARWRALALHWGAAQWAVTVAGLPLLLLFFQQFSLVSPLANALAIPIVSLLITPLTLLCAVLPWSWLLHADHWLLAQLMAVLHELSAWPVWQQPAPPLWAILLALGGVAWLLLPRGFPARWLGSLLLLPALLWQAPRPPAGEAWVDVLDVGQGLAVTVRTATHNLLYDAGPRYSAEADAGQRVVAPFLRAAGIGRLDALVISHSDTDHAGGLASIQASLPVARLLSSAPAAFGGEACASGQHWTWDGVRFSLLHPDEAVYADTSAQPNHLSCVLKIEAAGSRALLTGDIDAAAEARLLVREAKRKGGESEKRSEEKNRKEGTDAEIRPTADAANGTSAKGLLSAPPTLRSEVIVAPHHGSRRSSTRPFLAAVDAHEAVFSAGYRNAFGHPHAETLARYAARGSRIWRTDTGGAIHIRLAARAEVSSWRQVRRRYWQMP</sequence>
<dbReference type="InterPro" id="IPR004477">
    <property type="entry name" value="ComEC_N"/>
</dbReference>
<feature type="compositionally biased region" description="Basic and acidic residues" evidence="6">
    <location>
        <begin position="165"/>
        <end position="187"/>
    </location>
</feature>
<dbReference type="Pfam" id="PF03772">
    <property type="entry name" value="Competence"/>
    <property type="match status" value="1"/>
</dbReference>
<gene>
    <name evidence="9" type="ORF">ABCS64_01955</name>
</gene>
<dbReference type="InterPro" id="IPR036866">
    <property type="entry name" value="RibonucZ/Hydroxyglut_hydro"/>
</dbReference>
<dbReference type="Pfam" id="PF00753">
    <property type="entry name" value="Lactamase_B"/>
    <property type="match status" value="1"/>
</dbReference>
<protein>
    <submittedName>
        <fullName evidence="9">DNA internalization-related competence protein ComEC/Rec2</fullName>
    </submittedName>
</protein>
<dbReference type="Proteomes" id="UP001574673">
    <property type="component" value="Unassembled WGS sequence"/>
</dbReference>
<dbReference type="InterPro" id="IPR025405">
    <property type="entry name" value="DUF4131"/>
</dbReference>
<feature type="region of interest" description="Disordered" evidence="6">
    <location>
        <begin position="232"/>
        <end position="299"/>
    </location>
</feature>
<feature type="transmembrane region" description="Helical" evidence="7">
    <location>
        <begin position="27"/>
        <end position="48"/>
    </location>
</feature>
<evidence type="ECO:0000256" key="2">
    <source>
        <dbReference type="ARBA" id="ARBA00022475"/>
    </source>
</evidence>
<feature type="transmembrane region" description="Helical" evidence="7">
    <location>
        <begin position="456"/>
        <end position="477"/>
    </location>
</feature>
<keyword evidence="3 7" id="KW-0812">Transmembrane</keyword>
<feature type="region of interest" description="Disordered" evidence="6">
    <location>
        <begin position="856"/>
        <end position="896"/>
    </location>
</feature>
<dbReference type="Gene3D" id="3.60.15.10">
    <property type="entry name" value="Ribonuclease Z/Hydroxyacylglutathione hydrolase-like"/>
    <property type="match status" value="1"/>
</dbReference>
<feature type="transmembrane region" description="Helical" evidence="7">
    <location>
        <begin position="421"/>
        <end position="444"/>
    </location>
</feature>
<keyword evidence="2" id="KW-1003">Cell membrane</keyword>
<feature type="transmembrane region" description="Helical" evidence="7">
    <location>
        <begin position="561"/>
        <end position="583"/>
    </location>
</feature>
<evidence type="ECO:0000256" key="6">
    <source>
        <dbReference type="SAM" id="MobiDB-lite"/>
    </source>
</evidence>
<evidence type="ECO:0000256" key="7">
    <source>
        <dbReference type="SAM" id="Phobius"/>
    </source>
</evidence>
<evidence type="ECO:0000256" key="1">
    <source>
        <dbReference type="ARBA" id="ARBA00004651"/>
    </source>
</evidence>
<evidence type="ECO:0000256" key="4">
    <source>
        <dbReference type="ARBA" id="ARBA00022989"/>
    </source>
</evidence>
<dbReference type="Pfam" id="PF13567">
    <property type="entry name" value="DUF4131"/>
    <property type="match status" value="2"/>
</dbReference>
<dbReference type="NCBIfam" id="TIGR00361">
    <property type="entry name" value="ComEC_Rec2"/>
    <property type="match status" value="1"/>
</dbReference>
<dbReference type="SUPFAM" id="SSF56281">
    <property type="entry name" value="Metallo-hydrolase/oxidoreductase"/>
    <property type="match status" value="1"/>
</dbReference>
<feature type="transmembrane region" description="Helical" evidence="7">
    <location>
        <begin position="595"/>
        <end position="619"/>
    </location>
</feature>
<evidence type="ECO:0000313" key="10">
    <source>
        <dbReference type="Proteomes" id="UP001574673"/>
    </source>
</evidence>
<comment type="caution">
    <text evidence="9">The sequence shown here is derived from an EMBL/GenBank/DDBJ whole genome shotgun (WGS) entry which is preliminary data.</text>
</comment>
<feature type="region of interest" description="Disordered" evidence="6">
    <location>
        <begin position="165"/>
        <end position="218"/>
    </location>
</feature>
<dbReference type="InterPro" id="IPR001279">
    <property type="entry name" value="Metallo-B-lactamas"/>
</dbReference>
<name>A0ABV4UBQ0_9RHOO</name>
<proteinExistence type="predicted"/>
<accession>A0ABV4UBQ0</accession>
<keyword evidence="5 7" id="KW-0472">Membrane</keyword>
<feature type="transmembrane region" description="Helical" evidence="7">
    <location>
        <begin position="649"/>
        <end position="666"/>
    </location>
</feature>
<dbReference type="InterPro" id="IPR004797">
    <property type="entry name" value="Competence_ComEC/Rec2"/>
</dbReference>
<feature type="transmembrane region" description="Helical" evidence="7">
    <location>
        <begin position="75"/>
        <end position="96"/>
    </location>
</feature>
<dbReference type="EMBL" id="JBEUWX010000001">
    <property type="protein sequence ID" value="MFA9949102.1"/>
    <property type="molecule type" value="Genomic_DNA"/>
</dbReference>
<dbReference type="InterPro" id="IPR035681">
    <property type="entry name" value="ComA-like_MBL"/>
</dbReference>
<organism evidence="9 10">
    <name type="scientific">Dentiradicibacter hellwigii</name>
    <dbReference type="NCBI Taxonomy" id="3149053"/>
    <lineage>
        <taxon>Bacteria</taxon>
        <taxon>Pseudomonadati</taxon>
        <taxon>Pseudomonadota</taxon>
        <taxon>Betaproteobacteria</taxon>
        <taxon>Rhodocyclales</taxon>
        <taxon>Rhodocyclaceae</taxon>
        <taxon>Dentiradicibacter</taxon>
    </lineage>
</organism>
<dbReference type="CDD" id="cd07731">
    <property type="entry name" value="ComA-like_MBL-fold"/>
    <property type="match status" value="1"/>
</dbReference>